<dbReference type="InterPro" id="IPR001469">
    <property type="entry name" value="ATP_synth_F1_dsu/esu"/>
</dbReference>
<sequence length="1128" mass="124690">MVGKAKRQLRRQEHDAQGDGAKTTLFVRNLAFSVTSQDLEDLFSDIAPVKQCFVVNDSQTGQSRGFGYVRFALHDDAAEALNKFQNSPCQGRNLKLDWAERRQPETVRRPERKSHQAAAPVDEDDDAQEAAEDAEDATTSAADQDQASASESSSDNDSDEEEDEEAAEEQAEDSDEEEEVEADTNLDDEEDHSDVEEEEAATPPSQLKQHMVRSDDDEPAAAPAAPAAKPVLSQLEVEGFGETEERTVLLTGLADGTKRNHVYNKARKAGQIETAVVEQDAEKGLIGRITFKTIRDALKGVNKLHLHEIHGARVQAVLASQANKATTVKRPTKRARLILRNLAFEVDEEKLRRKFTRFGKIVEIKVVRDEKNRSKGFGFLEYATVGTGATAIREMNGVEIEGRPMAVDWALSKRDFERLQDELPAEEMKGMAPGKLRSGKRDHDDEEGSDEDMSEDEDEDAEEMDEDEDEEEEQDDEDAEEIENDDEDTTGRAKRKHDKKPRREDVDEGKTLFIRNLAYDMEDYQLQASLGVFGDLEYAVLVRDRETGRARGTGFVKFKNKADADSCLQRMEDTTLPPFEVSGRPISVSLALSRNQATEVSTERREQANKADKRNLYLSREGFIPTDTQAWVDMSSDDQRKRRNLEIENKAKMKNPNMFVSKTRLSVHNLPKMLKDAQLKAIFRGAGEGAIKQVKVVRDRARVDREGNPRSLGYGFVEFKDHESAVQALRTINNNPTTFTAEKRPIVMFAWDKVQILKQREARQKRLETKKKQFATAADRAKGLVSQFAAATGATVPADGGEAENQGKRQRSRGAKRAKRGDGEGNEEKPAKTAARSDRPRKGQAAGAASKAPQGNKGPRAPSRDRPAAPAQKAGAGRAGKRPDRNTRRGRDTELDHLAQLPKSARTPSSNKRSAKRPSKEAQQEAKFEAMVKKYKSNLSGSTQKLANSKCCDGYCCECCFESYLPEPAFQAELTLSVCIPLVQTQPSFLRITKPDTMALRHAARTTARLARPMLRTYADAAPAEAVSFTFTSASGTFYDQSPVQQVNVPALDGEFGILASHVPVVAALKPGVISVVDGGSTASFFVSSGVVTVNADSSAQVVAEEVARLEDLDITTPFGVIFPAFPH</sequence>
<feature type="region of interest" description="Disordered" evidence="11">
    <location>
        <begin position="421"/>
        <end position="506"/>
    </location>
</feature>
<dbReference type="SUPFAM" id="SSF51344">
    <property type="entry name" value="Epsilon subunit of F1F0-ATP synthase N-terminal domain"/>
    <property type="match status" value="1"/>
</dbReference>
<dbReference type="InterPro" id="IPR034805">
    <property type="entry name" value="Nop4_RRM1"/>
</dbReference>
<proteinExistence type="inferred from homology"/>
<name>A9UZI0_MONBE</name>
<reference evidence="13 14" key="1">
    <citation type="journal article" date="2008" name="Nature">
        <title>The genome of the choanoflagellate Monosiga brevicollis and the origin of metazoans.</title>
        <authorList>
            <consortium name="JGI Sequencing"/>
            <person name="King N."/>
            <person name="Westbrook M.J."/>
            <person name="Young S.L."/>
            <person name="Kuo A."/>
            <person name="Abedin M."/>
            <person name="Chapman J."/>
            <person name="Fairclough S."/>
            <person name="Hellsten U."/>
            <person name="Isogai Y."/>
            <person name="Letunic I."/>
            <person name="Marr M."/>
            <person name="Pincus D."/>
            <person name="Putnam N."/>
            <person name="Rokas A."/>
            <person name="Wright K.J."/>
            <person name="Zuzow R."/>
            <person name="Dirks W."/>
            <person name="Good M."/>
            <person name="Goodstein D."/>
            <person name="Lemons D."/>
            <person name="Li W."/>
            <person name="Lyons J.B."/>
            <person name="Morris A."/>
            <person name="Nichols S."/>
            <person name="Richter D.J."/>
            <person name="Salamov A."/>
            <person name="Bork P."/>
            <person name="Lim W.A."/>
            <person name="Manning G."/>
            <person name="Miller W.T."/>
            <person name="McGinnis W."/>
            <person name="Shapiro H."/>
            <person name="Tjian R."/>
            <person name="Grigoriev I.V."/>
            <person name="Rokhsar D."/>
        </authorList>
    </citation>
    <scope>NUCLEOTIDE SEQUENCE [LARGE SCALE GENOMIC DNA]</scope>
    <source>
        <strain evidence="14">MX1 / ATCC 50154</strain>
    </source>
</reference>
<dbReference type="Pfam" id="PF02823">
    <property type="entry name" value="ATP-synt_DE_N"/>
    <property type="match status" value="1"/>
</dbReference>
<dbReference type="EMBL" id="CH991551">
    <property type="protein sequence ID" value="EDQ89233.1"/>
    <property type="molecule type" value="Genomic_DNA"/>
</dbReference>
<dbReference type="RefSeq" id="XP_001745809.1">
    <property type="nucleotide sequence ID" value="XM_001745757.1"/>
</dbReference>
<dbReference type="FunFam" id="3.30.70.330:FF:000182">
    <property type="entry name" value="RNA-binding motif protein 28"/>
    <property type="match status" value="1"/>
</dbReference>
<evidence type="ECO:0000256" key="10">
    <source>
        <dbReference type="PROSITE-ProRule" id="PRU00176"/>
    </source>
</evidence>
<feature type="domain" description="RRM" evidence="12">
    <location>
        <begin position="23"/>
        <end position="101"/>
    </location>
</feature>
<protein>
    <recommendedName>
        <fullName evidence="12">RRM domain-containing protein</fullName>
    </recommendedName>
</protein>
<feature type="region of interest" description="Disordered" evidence="11">
    <location>
        <begin position="95"/>
        <end position="227"/>
    </location>
</feature>
<gene>
    <name evidence="13" type="ORF">MONBRDRAFT_25467</name>
</gene>
<evidence type="ECO:0000256" key="6">
    <source>
        <dbReference type="ARBA" id="ARBA00022884"/>
    </source>
</evidence>
<evidence type="ECO:0000259" key="12">
    <source>
        <dbReference type="PROSITE" id="PS50102"/>
    </source>
</evidence>
<dbReference type="PANTHER" id="PTHR48039">
    <property type="entry name" value="RNA-BINDING MOTIF PROTEIN 14B"/>
    <property type="match status" value="1"/>
</dbReference>
<dbReference type="GO" id="GO:0005634">
    <property type="term" value="C:nucleus"/>
    <property type="evidence" value="ECO:0000318"/>
    <property type="project" value="GO_Central"/>
</dbReference>
<feature type="domain" description="RRM" evidence="12">
    <location>
        <begin position="335"/>
        <end position="412"/>
    </location>
</feature>
<dbReference type="InterPro" id="IPR012677">
    <property type="entry name" value="Nucleotide-bd_a/b_plait_sf"/>
</dbReference>
<dbReference type="GO" id="GO:0003730">
    <property type="term" value="F:mRNA 3'-UTR binding"/>
    <property type="evidence" value="ECO:0000318"/>
    <property type="project" value="GO_Central"/>
</dbReference>
<dbReference type="Proteomes" id="UP000001357">
    <property type="component" value="Unassembled WGS sequence"/>
</dbReference>
<feature type="domain" description="RRM" evidence="12">
    <location>
        <begin position="510"/>
        <end position="593"/>
    </location>
</feature>
<dbReference type="GO" id="GO:0046933">
    <property type="term" value="F:proton-transporting ATP synthase activity, rotational mechanism"/>
    <property type="evidence" value="ECO:0007669"/>
    <property type="project" value="InterPro"/>
</dbReference>
<evidence type="ECO:0000256" key="5">
    <source>
        <dbReference type="ARBA" id="ARBA00022737"/>
    </source>
</evidence>
<dbReference type="PROSITE" id="PS50102">
    <property type="entry name" value="RRM"/>
    <property type="match status" value="4"/>
</dbReference>
<dbReference type="GO" id="GO:1990904">
    <property type="term" value="C:ribonucleoprotein complex"/>
    <property type="evidence" value="ECO:0000318"/>
    <property type="project" value="GO_Central"/>
</dbReference>
<keyword evidence="5" id="KW-0677">Repeat</keyword>
<dbReference type="InterPro" id="IPR036771">
    <property type="entry name" value="ATPsynth_dsu/esu_N"/>
</dbReference>
<evidence type="ECO:0000256" key="4">
    <source>
        <dbReference type="ARBA" id="ARBA00022448"/>
    </source>
</evidence>
<evidence type="ECO:0000256" key="7">
    <source>
        <dbReference type="ARBA" id="ARBA00023065"/>
    </source>
</evidence>
<feature type="compositionally biased region" description="Basic and acidic residues" evidence="11">
    <location>
        <begin position="881"/>
        <end position="897"/>
    </location>
</feature>
<feature type="compositionally biased region" description="Basic and acidic residues" evidence="11">
    <location>
        <begin position="820"/>
        <end position="841"/>
    </location>
</feature>
<dbReference type="InterPro" id="IPR020546">
    <property type="entry name" value="ATP_synth_F1_dsu/esu_N"/>
</dbReference>
<keyword evidence="7" id="KW-0406">Ion transport</keyword>
<dbReference type="CDD" id="cd12674">
    <property type="entry name" value="RRM1_Nop4p"/>
    <property type="match status" value="1"/>
</dbReference>
<feature type="compositionally biased region" description="Acidic residues" evidence="11">
    <location>
        <begin position="154"/>
        <end position="200"/>
    </location>
</feature>
<feature type="compositionally biased region" description="Acidic residues" evidence="11">
    <location>
        <begin position="444"/>
        <end position="488"/>
    </location>
</feature>
<dbReference type="CDD" id="cd12416">
    <property type="entry name" value="RRM4_RBM28_like"/>
    <property type="match status" value="1"/>
</dbReference>
<dbReference type="SUPFAM" id="SSF54928">
    <property type="entry name" value="RNA-binding domain, RBD"/>
    <property type="match status" value="3"/>
</dbReference>
<evidence type="ECO:0000256" key="9">
    <source>
        <dbReference type="ARBA" id="ARBA00023242"/>
    </source>
</evidence>
<dbReference type="PANTHER" id="PTHR48039:SF5">
    <property type="entry name" value="RNA-BINDING PROTEIN 28"/>
    <property type="match status" value="1"/>
</dbReference>
<comment type="subcellular location">
    <subcellularLocation>
        <location evidence="2">Membrane</location>
    </subcellularLocation>
    <subcellularLocation>
        <location evidence="1">Nucleus</location>
    </subcellularLocation>
</comment>
<dbReference type="InterPro" id="IPR000504">
    <property type="entry name" value="RRM_dom"/>
</dbReference>
<comment type="similarity">
    <text evidence="3">Belongs to the ATPase epsilon chain family.</text>
</comment>
<keyword evidence="14" id="KW-1185">Reference proteome</keyword>
<evidence type="ECO:0000256" key="2">
    <source>
        <dbReference type="ARBA" id="ARBA00004370"/>
    </source>
</evidence>
<dbReference type="InParanoid" id="A9UZI0"/>
<dbReference type="OMA" id="AGYVWDV"/>
<dbReference type="eggNOG" id="KOG0127">
    <property type="taxonomic scope" value="Eukaryota"/>
</dbReference>
<dbReference type="InterPro" id="IPR035979">
    <property type="entry name" value="RBD_domain_sf"/>
</dbReference>
<dbReference type="SMART" id="SM00360">
    <property type="entry name" value="RRM"/>
    <property type="match status" value="5"/>
</dbReference>
<dbReference type="GO" id="GO:0010494">
    <property type="term" value="C:cytoplasmic stress granule"/>
    <property type="evidence" value="ECO:0000318"/>
    <property type="project" value="GO_Central"/>
</dbReference>
<dbReference type="KEGG" id="mbr:MONBRDRAFT_25467"/>
<feature type="domain" description="RRM" evidence="12">
    <location>
        <begin position="663"/>
        <end position="748"/>
    </location>
</feature>
<dbReference type="Pfam" id="PF00076">
    <property type="entry name" value="RRM_1"/>
    <property type="match status" value="4"/>
</dbReference>
<dbReference type="STRING" id="81824.A9UZI0"/>
<dbReference type="eggNOG" id="KOG1758">
    <property type="taxonomic scope" value="Eukaryota"/>
</dbReference>
<dbReference type="GeneID" id="5891253"/>
<keyword evidence="9" id="KW-0539">Nucleus</keyword>
<dbReference type="HAMAP" id="MF_00530">
    <property type="entry name" value="ATP_synth_epsil_bac"/>
    <property type="match status" value="1"/>
</dbReference>
<dbReference type="AlphaFoldDB" id="A9UZI0"/>
<evidence type="ECO:0000256" key="8">
    <source>
        <dbReference type="ARBA" id="ARBA00023136"/>
    </source>
</evidence>
<dbReference type="InterPro" id="IPR051945">
    <property type="entry name" value="RRM_MRD1_RNA_proc_ribogen"/>
</dbReference>
<dbReference type="GO" id="GO:0008266">
    <property type="term" value="F:poly(U) RNA binding"/>
    <property type="evidence" value="ECO:0000318"/>
    <property type="project" value="GO_Central"/>
</dbReference>
<keyword evidence="4" id="KW-0813">Transport</keyword>
<dbReference type="FunCoup" id="A9UZI0">
    <property type="interactions" value="1107"/>
</dbReference>
<evidence type="ECO:0000256" key="3">
    <source>
        <dbReference type="ARBA" id="ARBA00005712"/>
    </source>
</evidence>
<evidence type="ECO:0000256" key="11">
    <source>
        <dbReference type="SAM" id="MobiDB-lite"/>
    </source>
</evidence>
<keyword evidence="8" id="KW-0472">Membrane</keyword>
<dbReference type="Gene3D" id="2.60.15.10">
    <property type="entry name" value="F0F1 ATP synthase delta/epsilon subunit, N-terminal"/>
    <property type="match status" value="1"/>
</dbReference>
<dbReference type="GO" id="GO:0005829">
    <property type="term" value="C:cytosol"/>
    <property type="evidence" value="ECO:0000318"/>
    <property type="project" value="GO_Central"/>
</dbReference>
<dbReference type="GO" id="GO:0008143">
    <property type="term" value="F:poly(A) binding"/>
    <property type="evidence" value="ECO:0000318"/>
    <property type="project" value="GO_Central"/>
</dbReference>
<dbReference type="Gene3D" id="3.30.70.330">
    <property type="match status" value="5"/>
</dbReference>
<feature type="compositionally biased region" description="Acidic residues" evidence="11">
    <location>
        <begin position="121"/>
        <end position="136"/>
    </location>
</feature>
<evidence type="ECO:0000313" key="13">
    <source>
        <dbReference type="EMBL" id="EDQ89233.1"/>
    </source>
</evidence>
<organism evidence="13 14">
    <name type="scientific">Monosiga brevicollis</name>
    <name type="common">Choanoflagellate</name>
    <dbReference type="NCBI Taxonomy" id="81824"/>
    <lineage>
        <taxon>Eukaryota</taxon>
        <taxon>Choanoflagellata</taxon>
        <taxon>Craspedida</taxon>
        <taxon>Salpingoecidae</taxon>
        <taxon>Monosiga</taxon>
    </lineage>
</organism>
<feature type="region of interest" description="Disordered" evidence="11">
    <location>
        <begin position="796"/>
        <end position="926"/>
    </location>
</feature>
<evidence type="ECO:0000256" key="1">
    <source>
        <dbReference type="ARBA" id="ARBA00004123"/>
    </source>
</evidence>
<feature type="compositionally biased region" description="Low complexity" evidence="11">
    <location>
        <begin position="137"/>
        <end position="153"/>
    </location>
</feature>
<feature type="compositionally biased region" description="Basic and acidic residues" evidence="11">
    <location>
        <begin position="95"/>
        <end position="109"/>
    </location>
</feature>
<feature type="compositionally biased region" description="Basic residues" evidence="11">
    <location>
        <begin position="808"/>
        <end position="819"/>
    </location>
</feature>
<dbReference type="CDD" id="cd12152">
    <property type="entry name" value="F1-ATPase_delta"/>
    <property type="match status" value="1"/>
</dbReference>
<keyword evidence="6 10" id="KW-0694">RNA-binding</keyword>
<evidence type="ECO:0000313" key="14">
    <source>
        <dbReference type="Proteomes" id="UP000001357"/>
    </source>
</evidence>
<accession>A9UZI0</accession>
<dbReference type="GO" id="GO:0045259">
    <property type="term" value="C:proton-transporting ATP synthase complex"/>
    <property type="evidence" value="ECO:0007669"/>
    <property type="project" value="InterPro"/>
</dbReference>